<accession>A0ABQ9DSV8</accession>
<proteinExistence type="predicted"/>
<reference evidence="1" key="1">
    <citation type="submission" date="2019-10" db="EMBL/GenBank/DDBJ databases">
        <authorList>
            <person name="Soares A.E.R."/>
            <person name="Aleixo A."/>
            <person name="Schneider P."/>
            <person name="Miyaki C.Y."/>
            <person name="Schneider M.P."/>
            <person name="Mello C."/>
            <person name="Vasconcelos A.T.R."/>
        </authorList>
    </citation>
    <scope>NUCLEOTIDE SEQUENCE</scope>
    <source>
        <tissue evidence="1">Muscle</tissue>
    </source>
</reference>
<evidence type="ECO:0000313" key="2">
    <source>
        <dbReference type="Proteomes" id="UP001145742"/>
    </source>
</evidence>
<comment type="caution">
    <text evidence="1">The sequence shown here is derived from an EMBL/GenBank/DDBJ whole genome shotgun (WGS) entry which is preliminary data.</text>
</comment>
<gene>
    <name evidence="1" type="ORF">WISP_24285</name>
</gene>
<dbReference type="Proteomes" id="UP001145742">
    <property type="component" value="Unassembled WGS sequence"/>
</dbReference>
<name>A0ABQ9DSV8_9PASS</name>
<keyword evidence="2" id="KW-1185">Reference proteome</keyword>
<protein>
    <submittedName>
        <fullName evidence="1">Uncharacterized protein</fullName>
    </submittedName>
</protein>
<dbReference type="PANTHER" id="PTHR33332">
    <property type="entry name" value="REVERSE TRANSCRIPTASE DOMAIN-CONTAINING PROTEIN"/>
    <property type="match status" value="1"/>
</dbReference>
<organism evidence="1 2">
    <name type="scientific">Willisornis vidua</name>
    <name type="common">Xingu scale-backed antbird</name>
    <dbReference type="NCBI Taxonomy" id="1566151"/>
    <lineage>
        <taxon>Eukaryota</taxon>
        <taxon>Metazoa</taxon>
        <taxon>Chordata</taxon>
        <taxon>Craniata</taxon>
        <taxon>Vertebrata</taxon>
        <taxon>Euteleostomi</taxon>
        <taxon>Archelosauria</taxon>
        <taxon>Archosauria</taxon>
        <taxon>Dinosauria</taxon>
        <taxon>Saurischia</taxon>
        <taxon>Theropoda</taxon>
        <taxon>Coelurosauria</taxon>
        <taxon>Aves</taxon>
        <taxon>Neognathae</taxon>
        <taxon>Neoaves</taxon>
        <taxon>Telluraves</taxon>
        <taxon>Australaves</taxon>
        <taxon>Passeriformes</taxon>
        <taxon>Thamnophilidae</taxon>
        <taxon>Willisornis</taxon>
    </lineage>
</organism>
<dbReference type="EMBL" id="WHWB01032538">
    <property type="protein sequence ID" value="KAJ7425301.1"/>
    <property type="molecule type" value="Genomic_DNA"/>
</dbReference>
<sequence>MTESPEPEGTHKDDLSSPWAITKHMNFNKGKCWILHWVQGNPGYVYRLGNEGLESSAVKKDLGVLVHGKLNLISSALAARRANCVLGSIRHSITSRSREGIVLLCSALVWPHLEYCVQF</sequence>
<evidence type="ECO:0000313" key="1">
    <source>
        <dbReference type="EMBL" id="KAJ7425301.1"/>
    </source>
</evidence>